<dbReference type="Proteomes" id="UP001556631">
    <property type="component" value="Unassembled WGS sequence"/>
</dbReference>
<dbReference type="Pfam" id="PF00582">
    <property type="entry name" value="Usp"/>
    <property type="match status" value="2"/>
</dbReference>
<reference evidence="4 5" key="1">
    <citation type="submission" date="2024-07" db="EMBL/GenBank/DDBJ databases">
        <authorList>
            <person name="Lee S."/>
            <person name="Kang M."/>
        </authorList>
    </citation>
    <scope>NUCLEOTIDE SEQUENCE [LARGE SCALE GENOMIC DNA]</scope>
    <source>
        <strain evidence="4 5">DS6</strain>
    </source>
</reference>
<evidence type="ECO:0000313" key="5">
    <source>
        <dbReference type="Proteomes" id="UP001556631"/>
    </source>
</evidence>
<proteinExistence type="inferred from homology"/>
<organism evidence="4 5">
    <name type="scientific">Nocardioides eburneus</name>
    <dbReference type="NCBI Taxonomy" id="3231482"/>
    <lineage>
        <taxon>Bacteria</taxon>
        <taxon>Bacillati</taxon>
        <taxon>Actinomycetota</taxon>
        <taxon>Actinomycetes</taxon>
        <taxon>Propionibacteriales</taxon>
        <taxon>Nocardioidaceae</taxon>
        <taxon>Nocardioides</taxon>
    </lineage>
</organism>
<accession>A0ABV3T1Q9</accession>
<protein>
    <submittedName>
        <fullName evidence="4">Universal stress protein</fullName>
    </submittedName>
</protein>
<evidence type="ECO:0000259" key="3">
    <source>
        <dbReference type="Pfam" id="PF00582"/>
    </source>
</evidence>
<evidence type="ECO:0000256" key="2">
    <source>
        <dbReference type="SAM" id="MobiDB-lite"/>
    </source>
</evidence>
<evidence type="ECO:0000313" key="4">
    <source>
        <dbReference type="EMBL" id="MEX0428715.1"/>
    </source>
</evidence>
<evidence type="ECO:0000256" key="1">
    <source>
        <dbReference type="ARBA" id="ARBA00008791"/>
    </source>
</evidence>
<dbReference type="CDD" id="cd00293">
    <property type="entry name" value="USP-like"/>
    <property type="match status" value="1"/>
</dbReference>
<dbReference type="InterPro" id="IPR006016">
    <property type="entry name" value="UspA"/>
</dbReference>
<name>A0ABV3T1Q9_9ACTN</name>
<dbReference type="SUPFAM" id="SSF52402">
    <property type="entry name" value="Adenine nucleotide alpha hydrolases-like"/>
    <property type="match status" value="2"/>
</dbReference>
<comment type="similarity">
    <text evidence="1">Belongs to the universal stress protein A family.</text>
</comment>
<dbReference type="PANTHER" id="PTHR46268">
    <property type="entry name" value="STRESS RESPONSE PROTEIN NHAX"/>
    <property type="match status" value="1"/>
</dbReference>
<feature type="domain" description="UspA" evidence="3">
    <location>
        <begin position="5"/>
        <end position="140"/>
    </location>
</feature>
<comment type="caution">
    <text evidence="4">The sequence shown here is derived from an EMBL/GenBank/DDBJ whole genome shotgun (WGS) entry which is preliminary data.</text>
</comment>
<feature type="region of interest" description="Disordered" evidence="2">
    <location>
        <begin position="290"/>
        <end position="327"/>
    </location>
</feature>
<dbReference type="PANTHER" id="PTHR46268:SF6">
    <property type="entry name" value="UNIVERSAL STRESS PROTEIN UP12"/>
    <property type="match status" value="1"/>
</dbReference>
<sequence>MQYGERIVVGVNGSDGSNVAVRYAAREATRRDAALHLVHVVPACVDANPAAYVLGAAAVEAAGRRILTDAYDLARSLVAEGRVSTELLAGPRADALVAAAAEADLLVIGDEHKAYVEQLSSAWAADGVVPHTPCPVVLVPVSWRAVAEKPTVLVGIRDARRSLALIETGLDEARRRRATVVLLHASYRPGLDRDHLARDVDRELWLEEDRRIVAEAAEPLLEEYPDVPIEIRALVGRPGAVLRRAAASAGVLLLSRHLTQKAPGADPVESFGRTGRQLLRRPPCPIEILPPSSQWLIPTPRPELAPSAREAGQRRRTASAPAKVAAG</sequence>
<gene>
    <name evidence="4" type="ORF">AB3X52_13885</name>
</gene>
<dbReference type="EMBL" id="JBFPJR010000025">
    <property type="protein sequence ID" value="MEX0428715.1"/>
    <property type="molecule type" value="Genomic_DNA"/>
</dbReference>
<feature type="domain" description="UspA" evidence="3">
    <location>
        <begin position="151"/>
        <end position="286"/>
    </location>
</feature>
<dbReference type="Gene3D" id="3.40.50.12370">
    <property type="match status" value="1"/>
</dbReference>
<dbReference type="RefSeq" id="WP_367994687.1">
    <property type="nucleotide sequence ID" value="NZ_JBFPJR010000025.1"/>
</dbReference>
<keyword evidence="5" id="KW-1185">Reference proteome</keyword>